<evidence type="ECO:0000313" key="1">
    <source>
        <dbReference type="EMBL" id="SPC76366.1"/>
    </source>
</evidence>
<accession>A0A2N9EBL1</accession>
<organism evidence="1">
    <name type="scientific">Fagus sylvatica</name>
    <name type="common">Beechnut</name>
    <dbReference type="NCBI Taxonomy" id="28930"/>
    <lineage>
        <taxon>Eukaryota</taxon>
        <taxon>Viridiplantae</taxon>
        <taxon>Streptophyta</taxon>
        <taxon>Embryophyta</taxon>
        <taxon>Tracheophyta</taxon>
        <taxon>Spermatophyta</taxon>
        <taxon>Magnoliopsida</taxon>
        <taxon>eudicotyledons</taxon>
        <taxon>Gunneridae</taxon>
        <taxon>Pentapetalae</taxon>
        <taxon>rosids</taxon>
        <taxon>fabids</taxon>
        <taxon>Fagales</taxon>
        <taxon>Fagaceae</taxon>
        <taxon>Fagus</taxon>
    </lineage>
</organism>
<gene>
    <name evidence="1" type="ORF">FSB_LOCUS4248</name>
</gene>
<protein>
    <submittedName>
        <fullName evidence="1">Uncharacterized protein</fullName>
    </submittedName>
</protein>
<proteinExistence type="predicted"/>
<reference evidence="1" key="1">
    <citation type="submission" date="2018-02" db="EMBL/GenBank/DDBJ databases">
        <authorList>
            <person name="Cohen D.B."/>
            <person name="Kent A.D."/>
        </authorList>
    </citation>
    <scope>NUCLEOTIDE SEQUENCE</scope>
</reference>
<name>A0A2N9EBL1_FAGSY</name>
<sequence length="140" mass="15011">MVACPIESHLESRSGLVLTASLAVEGNTALGSRWRSCGVGLVVVRLVLVDGLGLAVEGGVGLAVEGATAWISRWRGRGIRLVWRSCGVGLAVGRSDLVLTAWVSRWRGDGVGLAMEGVTAWTSRWRGRWRGSRDGAWWRG</sequence>
<dbReference type="AlphaFoldDB" id="A0A2N9EBL1"/>
<dbReference type="EMBL" id="OIVN01000215">
    <property type="protein sequence ID" value="SPC76366.1"/>
    <property type="molecule type" value="Genomic_DNA"/>
</dbReference>